<gene>
    <name evidence="14" type="primary">LOC108564320</name>
</gene>
<comment type="domain">
    <text evidence="11">The histidine box domains are involved in binding the catalytic metal ions.</text>
</comment>
<dbReference type="Proteomes" id="UP000695000">
    <property type="component" value="Unplaced"/>
</dbReference>
<dbReference type="PRINTS" id="PR00075">
    <property type="entry name" value="FACDDSATRASE"/>
</dbReference>
<keyword evidence="13" id="KW-1185">Reference proteome</keyword>
<evidence type="ECO:0000256" key="10">
    <source>
        <dbReference type="ARBA" id="ARBA00023160"/>
    </source>
</evidence>
<dbReference type="PANTHER" id="PTHR11351:SF26">
    <property type="entry name" value="FATTY ACID DESATURASE DOMAIN-CONTAINING PROTEIN"/>
    <property type="match status" value="1"/>
</dbReference>
<feature type="transmembrane region" description="Helical" evidence="12">
    <location>
        <begin position="166"/>
        <end position="184"/>
    </location>
</feature>
<keyword evidence="9 12" id="KW-0472">Membrane</keyword>
<name>A0ABM1MW62_NICVS</name>
<evidence type="ECO:0000256" key="12">
    <source>
        <dbReference type="SAM" id="Phobius"/>
    </source>
</evidence>
<evidence type="ECO:0000256" key="7">
    <source>
        <dbReference type="ARBA" id="ARBA00023002"/>
    </source>
</evidence>
<keyword evidence="7 11" id="KW-0560">Oxidoreductase</keyword>
<evidence type="ECO:0000256" key="1">
    <source>
        <dbReference type="ARBA" id="ARBA00004141"/>
    </source>
</evidence>
<evidence type="ECO:0000256" key="8">
    <source>
        <dbReference type="ARBA" id="ARBA00023098"/>
    </source>
</evidence>
<evidence type="ECO:0000256" key="4">
    <source>
        <dbReference type="ARBA" id="ARBA00022692"/>
    </source>
</evidence>
<dbReference type="InterPro" id="IPR015876">
    <property type="entry name" value="Acyl-CoA_DS"/>
</dbReference>
<proteinExistence type="inferred from homology"/>
<evidence type="ECO:0000256" key="9">
    <source>
        <dbReference type="ARBA" id="ARBA00023136"/>
    </source>
</evidence>
<dbReference type="CDD" id="cd03505">
    <property type="entry name" value="Delta9-FADS-like"/>
    <property type="match status" value="1"/>
</dbReference>
<comment type="cofactor">
    <cofactor evidence="11">
        <name>Fe(2+)</name>
        <dbReference type="ChEBI" id="CHEBI:29033"/>
    </cofactor>
</comment>
<organism evidence="13 14">
    <name type="scientific">Nicrophorus vespilloides</name>
    <name type="common">Boreal carrion beetle</name>
    <dbReference type="NCBI Taxonomy" id="110193"/>
    <lineage>
        <taxon>Eukaryota</taxon>
        <taxon>Metazoa</taxon>
        <taxon>Ecdysozoa</taxon>
        <taxon>Arthropoda</taxon>
        <taxon>Hexapoda</taxon>
        <taxon>Insecta</taxon>
        <taxon>Pterygota</taxon>
        <taxon>Neoptera</taxon>
        <taxon>Endopterygota</taxon>
        <taxon>Coleoptera</taxon>
        <taxon>Polyphaga</taxon>
        <taxon>Staphyliniformia</taxon>
        <taxon>Silphidae</taxon>
        <taxon>Nicrophorinae</taxon>
        <taxon>Nicrophorus</taxon>
    </lineage>
</organism>
<evidence type="ECO:0000256" key="5">
    <source>
        <dbReference type="ARBA" id="ARBA00022832"/>
    </source>
</evidence>
<comment type="subcellular location">
    <subcellularLocation>
        <location evidence="1">Membrane</location>
        <topology evidence="1">Multi-pass membrane protein</topology>
    </subcellularLocation>
</comment>
<keyword evidence="5" id="KW-0276">Fatty acid metabolism</keyword>
<evidence type="ECO:0000256" key="3">
    <source>
        <dbReference type="ARBA" id="ARBA00022516"/>
    </source>
</evidence>
<comment type="similarity">
    <text evidence="2 11">Belongs to the fatty acid desaturase type 1 family.</text>
</comment>
<evidence type="ECO:0000256" key="2">
    <source>
        <dbReference type="ARBA" id="ARBA00009295"/>
    </source>
</evidence>
<keyword evidence="10 11" id="KW-0275">Fatty acid biosynthesis</keyword>
<feature type="transmembrane region" description="Helical" evidence="12">
    <location>
        <begin position="190"/>
        <end position="213"/>
    </location>
</feature>
<keyword evidence="3 11" id="KW-0444">Lipid biosynthesis</keyword>
<dbReference type="GeneID" id="108564320"/>
<feature type="transmembrane region" description="Helical" evidence="12">
    <location>
        <begin position="22"/>
        <end position="42"/>
    </location>
</feature>
<evidence type="ECO:0000256" key="6">
    <source>
        <dbReference type="ARBA" id="ARBA00022989"/>
    </source>
</evidence>
<evidence type="ECO:0000256" key="11">
    <source>
        <dbReference type="RuleBase" id="RU000581"/>
    </source>
</evidence>
<keyword evidence="4 11" id="KW-0812">Transmembrane</keyword>
<sequence length="327" mass="38101">MTSETAPTQIPIPEKIKREFDWFKVIVFLHLNALTILGIYLLPNALTRTCLYGLVLVLLGILGVTAGSHRLWAHNSYKATTKLKVFLMLCQTLVGQGSIYNWVLQHRIHHKFNGTSFDPYNYKKGFVYSHFMHFLQKRHEFQDKVESEIDMSDIEEDKVVMFQKKYYWVFYIVVFALLPMNAPAEYWGENILVSCVLIGWVRYYMVLNAAWLVNSAVHIWGLQPGEKFPCDTNMVFFVDKNYWIQYHYLAPWDYLCSEFGKYGTDCTTKFIRACAAIGWASDLKTVDPETVREMAFQSIETKTSVADCFAQVEKVSIEKQYYLKPML</sequence>
<evidence type="ECO:0000313" key="13">
    <source>
        <dbReference type="Proteomes" id="UP000695000"/>
    </source>
</evidence>
<reference evidence="14" key="1">
    <citation type="submission" date="2025-08" db="UniProtKB">
        <authorList>
            <consortium name="RefSeq"/>
        </authorList>
    </citation>
    <scope>IDENTIFICATION</scope>
    <source>
        <tissue evidence="14">Whole Larva</tissue>
    </source>
</reference>
<dbReference type="PANTHER" id="PTHR11351">
    <property type="entry name" value="ACYL-COA DESATURASE"/>
    <property type="match status" value="1"/>
</dbReference>
<feature type="transmembrane region" description="Helical" evidence="12">
    <location>
        <begin position="49"/>
        <end position="73"/>
    </location>
</feature>
<evidence type="ECO:0000313" key="14">
    <source>
        <dbReference type="RefSeq" id="XP_017778812.1"/>
    </source>
</evidence>
<accession>A0ABM1MW62</accession>
<keyword evidence="8" id="KW-0443">Lipid metabolism</keyword>
<keyword evidence="6 12" id="KW-1133">Transmembrane helix</keyword>
<protein>
    <submittedName>
        <fullName evidence="14">Acyl-CoA Delta(11) desaturase</fullName>
    </submittedName>
</protein>
<dbReference type="RefSeq" id="XP_017778812.1">
    <property type="nucleotide sequence ID" value="XM_017923323.1"/>
</dbReference>